<accession>A0A1X7TPL2</accession>
<dbReference type="EnsemblMetazoa" id="Aqu2.1.16874_001">
    <property type="protein sequence ID" value="Aqu2.1.16874_001"/>
    <property type="gene ID" value="Aqu2.1.16874"/>
</dbReference>
<evidence type="ECO:0000256" key="1">
    <source>
        <dbReference type="SAM" id="MobiDB-lite"/>
    </source>
</evidence>
<dbReference type="AlphaFoldDB" id="A0A1X7TPL2"/>
<feature type="compositionally biased region" description="Pro residues" evidence="1">
    <location>
        <begin position="16"/>
        <end position="38"/>
    </location>
</feature>
<organism evidence="2">
    <name type="scientific">Amphimedon queenslandica</name>
    <name type="common">Sponge</name>
    <dbReference type="NCBI Taxonomy" id="400682"/>
    <lineage>
        <taxon>Eukaryota</taxon>
        <taxon>Metazoa</taxon>
        <taxon>Porifera</taxon>
        <taxon>Demospongiae</taxon>
        <taxon>Heteroscleromorpha</taxon>
        <taxon>Haplosclerida</taxon>
        <taxon>Niphatidae</taxon>
        <taxon>Amphimedon</taxon>
    </lineage>
</organism>
<dbReference type="InParanoid" id="A0A1X7TPL2"/>
<proteinExistence type="predicted"/>
<protein>
    <submittedName>
        <fullName evidence="2">Uncharacterized protein</fullName>
    </submittedName>
</protein>
<sequence length="48" mass="5023">EYPPPPGISGLDFDTSPPPKPPPPPPESQLPPPPPNPPLTLLNGRPVL</sequence>
<name>A0A1X7TPL2_AMPQE</name>
<evidence type="ECO:0000313" key="2">
    <source>
        <dbReference type="EnsemblMetazoa" id="Aqu2.1.16874_001"/>
    </source>
</evidence>
<reference evidence="2" key="1">
    <citation type="submission" date="2017-05" db="UniProtKB">
        <authorList>
            <consortium name="EnsemblMetazoa"/>
        </authorList>
    </citation>
    <scope>IDENTIFICATION</scope>
</reference>
<feature type="region of interest" description="Disordered" evidence="1">
    <location>
        <begin position="1"/>
        <end position="48"/>
    </location>
</feature>